<comment type="caution">
    <text evidence="1">The sequence shown here is derived from an EMBL/GenBank/DDBJ whole genome shotgun (WGS) entry which is preliminary data.</text>
</comment>
<sequence length="107" mass="12283">MRSHADIDARSLALHRLITEKIQREPALHAHAEATITRWRQTVCAASQPYLDEWFQALQAGASASLKLATEDSEHARALRQCSPFTEILSNQERFNFLKTWRTQHEA</sequence>
<protein>
    <submittedName>
        <fullName evidence="1">Uncharacterized protein</fullName>
    </submittedName>
</protein>
<evidence type="ECO:0000313" key="2">
    <source>
        <dbReference type="Proteomes" id="UP001549691"/>
    </source>
</evidence>
<accession>A0ABV2TFS5</accession>
<dbReference type="EMBL" id="JBEWZI010000001">
    <property type="protein sequence ID" value="MET7012773.1"/>
    <property type="molecule type" value="Genomic_DNA"/>
</dbReference>
<gene>
    <name evidence="1" type="ORF">ABXR19_01135</name>
</gene>
<evidence type="ECO:0000313" key="1">
    <source>
        <dbReference type="EMBL" id="MET7012773.1"/>
    </source>
</evidence>
<proteinExistence type="predicted"/>
<organism evidence="1 2">
    <name type="scientific">Uliginosibacterium flavum</name>
    <dbReference type="NCBI Taxonomy" id="1396831"/>
    <lineage>
        <taxon>Bacteria</taxon>
        <taxon>Pseudomonadati</taxon>
        <taxon>Pseudomonadota</taxon>
        <taxon>Betaproteobacteria</taxon>
        <taxon>Rhodocyclales</taxon>
        <taxon>Zoogloeaceae</taxon>
        <taxon>Uliginosibacterium</taxon>
    </lineage>
</organism>
<reference evidence="1 2" key="1">
    <citation type="submission" date="2024-07" db="EMBL/GenBank/DDBJ databases">
        <title>Uliginosibacterium flavum JJ3220;KACC:17644.</title>
        <authorList>
            <person name="Kim M.K."/>
        </authorList>
    </citation>
    <scope>NUCLEOTIDE SEQUENCE [LARGE SCALE GENOMIC DNA]</scope>
    <source>
        <strain evidence="1 2">KACC:17644</strain>
    </source>
</reference>
<dbReference type="RefSeq" id="WP_354599232.1">
    <property type="nucleotide sequence ID" value="NZ_JBEWZI010000001.1"/>
</dbReference>
<dbReference type="Proteomes" id="UP001549691">
    <property type="component" value="Unassembled WGS sequence"/>
</dbReference>
<name>A0ABV2TFS5_9RHOO</name>
<keyword evidence="2" id="KW-1185">Reference proteome</keyword>